<comment type="caution">
    <text evidence="2">The sequence shown here is derived from an EMBL/GenBank/DDBJ whole genome shotgun (WGS) entry which is preliminary data.</text>
</comment>
<proteinExistence type="predicted"/>
<gene>
    <name evidence="2" type="ORF">LVIROSA_LOCUS36337</name>
</gene>
<organism evidence="2 3">
    <name type="scientific">Lactuca virosa</name>
    <dbReference type="NCBI Taxonomy" id="75947"/>
    <lineage>
        <taxon>Eukaryota</taxon>
        <taxon>Viridiplantae</taxon>
        <taxon>Streptophyta</taxon>
        <taxon>Embryophyta</taxon>
        <taxon>Tracheophyta</taxon>
        <taxon>Spermatophyta</taxon>
        <taxon>Magnoliopsida</taxon>
        <taxon>eudicotyledons</taxon>
        <taxon>Gunneridae</taxon>
        <taxon>Pentapetalae</taxon>
        <taxon>asterids</taxon>
        <taxon>campanulids</taxon>
        <taxon>Asterales</taxon>
        <taxon>Asteraceae</taxon>
        <taxon>Cichorioideae</taxon>
        <taxon>Cichorieae</taxon>
        <taxon>Lactucinae</taxon>
        <taxon>Lactuca</taxon>
    </lineage>
</organism>
<dbReference type="Proteomes" id="UP001157418">
    <property type="component" value="Unassembled WGS sequence"/>
</dbReference>
<evidence type="ECO:0000256" key="1">
    <source>
        <dbReference type="SAM" id="MobiDB-lite"/>
    </source>
</evidence>
<accession>A0AAU9PLU9</accession>
<dbReference type="EMBL" id="CAKMRJ010005634">
    <property type="protein sequence ID" value="CAH1450948.1"/>
    <property type="molecule type" value="Genomic_DNA"/>
</dbReference>
<feature type="region of interest" description="Disordered" evidence="1">
    <location>
        <begin position="1"/>
        <end position="27"/>
    </location>
</feature>
<protein>
    <submittedName>
        <fullName evidence="2">Uncharacterized protein</fullName>
    </submittedName>
</protein>
<keyword evidence="3" id="KW-1185">Reference proteome</keyword>
<feature type="compositionally biased region" description="Pro residues" evidence="1">
    <location>
        <begin position="55"/>
        <end position="86"/>
    </location>
</feature>
<sequence>MTSRGEFNKNNSTVRFSQYSSSNSDQERVTVLNSALANDQMKITVRHDDNIVNHHPPPLPPISAHPPPPPPPIIAHPPPPPPPIIAHPPPPPVYINLSSGLPSGRRSHCLYAKSTIFFTCPSKFNFPSC</sequence>
<name>A0AAU9PLU9_9ASTR</name>
<evidence type="ECO:0000313" key="2">
    <source>
        <dbReference type="EMBL" id="CAH1450948.1"/>
    </source>
</evidence>
<reference evidence="2 3" key="1">
    <citation type="submission" date="2022-01" db="EMBL/GenBank/DDBJ databases">
        <authorList>
            <person name="Xiong W."/>
            <person name="Schranz E."/>
        </authorList>
    </citation>
    <scope>NUCLEOTIDE SEQUENCE [LARGE SCALE GENOMIC DNA]</scope>
</reference>
<evidence type="ECO:0000313" key="3">
    <source>
        <dbReference type="Proteomes" id="UP001157418"/>
    </source>
</evidence>
<feature type="compositionally biased region" description="Polar residues" evidence="1">
    <location>
        <begin position="1"/>
        <end position="24"/>
    </location>
</feature>
<feature type="region of interest" description="Disordered" evidence="1">
    <location>
        <begin position="50"/>
        <end position="86"/>
    </location>
</feature>
<dbReference type="AlphaFoldDB" id="A0AAU9PLU9"/>